<evidence type="ECO:0000256" key="10">
    <source>
        <dbReference type="ARBA" id="ARBA00022946"/>
    </source>
</evidence>
<comment type="function">
    <text evidence="14">Cytoplasmic and mitochondrial threonylcarbamoyl-AMP synthase required for the formation of a threonylcarbamoyl group on adenosine at position 37 (t(6)A37) in tRNAs that read codons beginning with adenine. Catalyzes the conversion of L-threonine, HCO(3)(-)/CO(2) and ATP to give threonylcarbamoyl-AMP (TC-AMP) as the acyladenylate intermediate, with the release of diphosphate. Participates in t(6)A37 formation in cytoplasmic and mitochondrial tRNAs. May regulate the activity of some transporters.</text>
</comment>
<dbReference type="NCBIfam" id="TIGR00057">
    <property type="entry name" value="L-threonylcarbamoyladenylate synthase"/>
    <property type="match status" value="1"/>
</dbReference>
<organism evidence="17 19">
    <name type="scientific">Adineta ricciae</name>
    <name type="common">Rotifer</name>
    <dbReference type="NCBI Taxonomy" id="249248"/>
    <lineage>
        <taxon>Eukaryota</taxon>
        <taxon>Metazoa</taxon>
        <taxon>Spiralia</taxon>
        <taxon>Gnathifera</taxon>
        <taxon>Rotifera</taxon>
        <taxon>Eurotatoria</taxon>
        <taxon>Bdelloidea</taxon>
        <taxon>Adinetida</taxon>
        <taxon>Adinetidae</taxon>
        <taxon>Adineta</taxon>
    </lineage>
</organism>
<dbReference type="SUPFAM" id="SSF55821">
    <property type="entry name" value="YrdC/RibB"/>
    <property type="match status" value="1"/>
</dbReference>
<dbReference type="EMBL" id="CAJNOJ010000024">
    <property type="protein sequence ID" value="CAF0861518.1"/>
    <property type="molecule type" value="Genomic_DNA"/>
</dbReference>
<reference evidence="17" key="1">
    <citation type="submission" date="2021-02" db="EMBL/GenBank/DDBJ databases">
        <authorList>
            <person name="Nowell W R."/>
        </authorList>
    </citation>
    <scope>NUCLEOTIDE SEQUENCE</scope>
</reference>
<dbReference type="Proteomes" id="UP000663828">
    <property type="component" value="Unassembled WGS sequence"/>
</dbReference>
<evidence type="ECO:0000259" key="16">
    <source>
        <dbReference type="PROSITE" id="PS51163"/>
    </source>
</evidence>
<gene>
    <name evidence="18" type="ORF">EDS130_LOCUS7837</name>
    <name evidence="17" type="ORF">XAT740_LOCUS2383</name>
</gene>
<dbReference type="GO" id="GO:0061710">
    <property type="term" value="F:L-threonylcarbamoyladenylate synthase"/>
    <property type="evidence" value="ECO:0007669"/>
    <property type="project" value="UniProtKB-EC"/>
</dbReference>
<dbReference type="Proteomes" id="UP000663852">
    <property type="component" value="Unassembled WGS sequence"/>
</dbReference>
<keyword evidence="19" id="KW-1185">Reference proteome</keyword>
<keyword evidence="10" id="KW-0809">Transit peptide</keyword>
<keyword evidence="11" id="KW-0496">Mitochondrion</keyword>
<evidence type="ECO:0000256" key="3">
    <source>
        <dbReference type="ARBA" id="ARBA00004496"/>
    </source>
</evidence>
<dbReference type="OrthoDB" id="3648309at2759"/>
<feature type="domain" description="YrdC-like" evidence="16">
    <location>
        <begin position="11"/>
        <end position="199"/>
    </location>
</feature>
<evidence type="ECO:0000256" key="11">
    <source>
        <dbReference type="ARBA" id="ARBA00023128"/>
    </source>
</evidence>
<comment type="similarity">
    <text evidence="4">Belongs to the SUA5 family.</text>
</comment>
<dbReference type="InterPro" id="IPR017945">
    <property type="entry name" value="DHBP_synth_RibB-like_a/b_dom"/>
</dbReference>
<dbReference type="EC" id="2.7.7.87" evidence="5"/>
<name>A0A813RS08_ADIRI</name>
<dbReference type="InterPro" id="IPR006070">
    <property type="entry name" value="Sua5-like_dom"/>
</dbReference>
<evidence type="ECO:0000256" key="4">
    <source>
        <dbReference type="ARBA" id="ARBA00007663"/>
    </source>
</evidence>
<comment type="caution">
    <text evidence="17">The sequence shown here is derived from an EMBL/GenBank/DDBJ whole genome shotgun (WGS) entry which is preliminary data.</text>
</comment>
<dbReference type="InterPro" id="IPR050156">
    <property type="entry name" value="TC-AMP_synthase_SUA5"/>
</dbReference>
<evidence type="ECO:0000256" key="7">
    <source>
        <dbReference type="ARBA" id="ARBA00022475"/>
    </source>
</evidence>
<dbReference type="EMBL" id="CAJNOR010000082">
    <property type="protein sequence ID" value="CAF0789008.1"/>
    <property type="molecule type" value="Genomic_DNA"/>
</dbReference>
<dbReference type="GO" id="GO:0005886">
    <property type="term" value="C:plasma membrane"/>
    <property type="evidence" value="ECO:0007669"/>
    <property type="project" value="UniProtKB-SubCell"/>
</dbReference>
<evidence type="ECO:0000256" key="5">
    <source>
        <dbReference type="ARBA" id="ARBA00012584"/>
    </source>
</evidence>
<sequence>MSSNVTSVNDSDLIDRCMTILKHDGVLAVPTDTIYGLAALVSSEKAVRRIYEIKGRLFTKPLAISVGNVEDLFTWSKPTLSSEQLSDGDLLPGPVTLMFERQLSLPSYFNPDVNNVAIRIPNHQMMIELARRLGEPIALTSANISNGPSSISIDEFQSLWSQVDLVIDGGVLASNDRRGSTIVDLCEKGFFHIQRPGIDCERIISLIMSLSKLESLANETILEIFDYLRPIDIIRAFELLNERFQILIIQRSYHVNLSMNLSLNDFNEYCSIILPSYCSSIRSIYLSNSETCGCMSLFFQRFPHVEAVFPNLRTMVFIDPNDNDYNQIIKIKQLTTVHLKYSQIYEQKIHLAALFDNPNLQTCILSYDDLLPIQKFRSSASLKRLVLDNFYINDFHLLFYLYPSLEHLAINRLLVNFQGYLPPFNGPVRTLHTLKLNCAYTVQFDYILYLLSLLPNLVHFTCIAIGIDFFNAEQWIQILSSLEQLRSLVFDLKAVTEMFDNKLAASFLTPYWHRWRIAVDYSEDNRKYHLFTIPYHRLSFISTIYSVSTIQAPPHMFDSVTHLYLKMNSSMQMCSNRKYPNVYALQIYQNTIVTVDYSNLFSRLCTMIDAHKLVHLELFISLPPSIFLALLKSTPCLRYFKTDYEILMILTDNLQNDDICSDLHHKLNKLVIRQGVLPLTDKDRFVQIFSNLKYLQIQLYTVYELRLLLWTCLKIMFQLQTLHVRLVGTDASIDSLQWQGVINNISYEIAKRHIQIWK</sequence>
<evidence type="ECO:0000256" key="1">
    <source>
        <dbReference type="ARBA" id="ARBA00004173"/>
    </source>
</evidence>
<proteinExistence type="inferred from homology"/>
<dbReference type="Gene3D" id="3.90.870.10">
    <property type="entry name" value="DHBP synthase"/>
    <property type="match status" value="1"/>
</dbReference>
<dbReference type="GO" id="GO:0003725">
    <property type="term" value="F:double-stranded RNA binding"/>
    <property type="evidence" value="ECO:0007669"/>
    <property type="project" value="InterPro"/>
</dbReference>
<accession>A0A813RS08</accession>
<keyword evidence="12" id="KW-0472">Membrane</keyword>
<evidence type="ECO:0000256" key="15">
    <source>
        <dbReference type="ARBA" id="ARBA00063146"/>
    </source>
</evidence>
<keyword evidence="8" id="KW-0963">Cytoplasm</keyword>
<evidence type="ECO:0000256" key="6">
    <source>
        <dbReference type="ARBA" id="ARBA00015492"/>
    </source>
</evidence>
<dbReference type="Gene3D" id="3.80.10.10">
    <property type="entry name" value="Ribonuclease Inhibitor"/>
    <property type="match status" value="1"/>
</dbReference>
<evidence type="ECO:0000256" key="8">
    <source>
        <dbReference type="ARBA" id="ARBA00022490"/>
    </source>
</evidence>
<dbReference type="PANTHER" id="PTHR17490:SF10">
    <property type="entry name" value="THREONYLCARBAMOYL-AMP SYNTHASE"/>
    <property type="match status" value="1"/>
</dbReference>
<evidence type="ECO:0000256" key="2">
    <source>
        <dbReference type="ARBA" id="ARBA00004202"/>
    </source>
</evidence>
<evidence type="ECO:0000256" key="14">
    <source>
        <dbReference type="ARBA" id="ARBA00058524"/>
    </source>
</evidence>
<dbReference type="GO" id="GO:0005739">
    <property type="term" value="C:mitochondrion"/>
    <property type="evidence" value="ECO:0007669"/>
    <property type="project" value="UniProtKB-SubCell"/>
</dbReference>
<dbReference type="PANTHER" id="PTHR17490">
    <property type="entry name" value="SUA5"/>
    <property type="match status" value="1"/>
</dbReference>
<evidence type="ECO:0000313" key="18">
    <source>
        <dbReference type="EMBL" id="CAF0861518.1"/>
    </source>
</evidence>
<evidence type="ECO:0000313" key="17">
    <source>
        <dbReference type="EMBL" id="CAF0789008.1"/>
    </source>
</evidence>
<evidence type="ECO:0000313" key="19">
    <source>
        <dbReference type="Proteomes" id="UP000663828"/>
    </source>
</evidence>
<dbReference type="GO" id="GO:0000049">
    <property type="term" value="F:tRNA binding"/>
    <property type="evidence" value="ECO:0007669"/>
    <property type="project" value="TreeGrafter"/>
</dbReference>
<evidence type="ECO:0000256" key="9">
    <source>
        <dbReference type="ARBA" id="ARBA00022679"/>
    </source>
</evidence>
<comment type="subunit">
    <text evidence="15">Interacts with RSC1A1.</text>
</comment>
<evidence type="ECO:0000256" key="13">
    <source>
        <dbReference type="ARBA" id="ARBA00048366"/>
    </source>
</evidence>
<keyword evidence="7" id="KW-1003">Cell membrane</keyword>
<comment type="catalytic activity">
    <reaction evidence="13">
        <text>L-threonine + hydrogencarbonate + ATP = L-threonylcarbamoyladenylate + diphosphate + H2O</text>
        <dbReference type="Rhea" id="RHEA:36407"/>
        <dbReference type="ChEBI" id="CHEBI:15377"/>
        <dbReference type="ChEBI" id="CHEBI:17544"/>
        <dbReference type="ChEBI" id="CHEBI:30616"/>
        <dbReference type="ChEBI" id="CHEBI:33019"/>
        <dbReference type="ChEBI" id="CHEBI:57926"/>
        <dbReference type="ChEBI" id="CHEBI:73682"/>
        <dbReference type="EC" id="2.7.7.87"/>
    </reaction>
</comment>
<keyword evidence="9" id="KW-0808">Transferase</keyword>
<dbReference type="PROSITE" id="PS51163">
    <property type="entry name" value="YRDC"/>
    <property type="match status" value="1"/>
</dbReference>
<dbReference type="FunFam" id="3.90.870.10:FF:000007">
    <property type="entry name" value="YrdC N6-threonylcarbamoyltransferase domain containing"/>
    <property type="match status" value="1"/>
</dbReference>
<dbReference type="SUPFAM" id="SSF52047">
    <property type="entry name" value="RNI-like"/>
    <property type="match status" value="1"/>
</dbReference>
<comment type="subcellular location">
    <subcellularLocation>
        <location evidence="2">Cell membrane</location>
        <topology evidence="2">Peripheral membrane protein</topology>
    </subcellularLocation>
    <subcellularLocation>
        <location evidence="3">Cytoplasm</location>
    </subcellularLocation>
    <subcellularLocation>
        <location evidence="1">Mitochondrion</location>
    </subcellularLocation>
</comment>
<protein>
    <recommendedName>
        <fullName evidence="6">Threonylcarbamoyl-AMP synthase</fullName>
        <ecNumber evidence="5">2.7.7.87</ecNumber>
    </recommendedName>
</protein>
<dbReference type="AlphaFoldDB" id="A0A813RS08"/>
<dbReference type="InterPro" id="IPR032675">
    <property type="entry name" value="LRR_dom_sf"/>
</dbReference>
<dbReference type="GO" id="GO:0006450">
    <property type="term" value="P:regulation of translational fidelity"/>
    <property type="evidence" value="ECO:0007669"/>
    <property type="project" value="TreeGrafter"/>
</dbReference>
<evidence type="ECO:0000256" key="12">
    <source>
        <dbReference type="ARBA" id="ARBA00023136"/>
    </source>
</evidence>
<dbReference type="Pfam" id="PF01300">
    <property type="entry name" value="Sua5_yciO_yrdC"/>
    <property type="match status" value="1"/>
</dbReference>